<sequence>MIKDVSRDHTLDMPGDNITPIYAFDKYYKITIPDRIDWETGPPLNGDSVWYKDGSKMDIGAGAGIYGGRPRGQLSISLVKFAAVFQAETVAIIRCAKNLLDIGTTNKRVVIFSDSQAALKALEAEQISS</sequence>
<evidence type="ECO:0000313" key="1">
    <source>
        <dbReference type="EMBL" id="KAK9504570.1"/>
    </source>
</evidence>
<reference evidence="1 2" key="1">
    <citation type="submission" date="2022-12" db="EMBL/GenBank/DDBJ databases">
        <title>Chromosome-level genome assembly of true bugs.</title>
        <authorList>
            <person name="Ma L."/>
            <person name="Li H."/>
        </authorList>
    </citation>
    <scope>NUCLEOTIDE SEQUENCE [LARGE SCALE GENOMIC DNA]</scope>
    <source>
        <strain evidence="1">Lab_2022b</strain>
    </source>
</reference>
<evidence type="ECO:0000313" key="2">
    <source>
        <dbReference type="Proteomes" id="UP001461498"/>
    </source>
</evidence>
<accession>A0AAW1D8A6</accession>
<evidence type="ECO:0008006" key="3">
    <source>
        <dbReference type="Google" id="ProtNLM"/>
    </source>
</evidence>
<gene>
    <name evidence="1" type="ORF">O3M35_010878</name>
</gene>
<proteinExistence type="predicted"/>
<comment type="caution">
    <text evidence="1">The sequence shown here is derived from an EMBL/GenBank/DDBJ whole genome shotgun (WGS) entry which is preliminary data.</text>
</comment>
<name>A0AAW1D8A6_9HEMI</name>
<dbReference type="Gene3D" id="3.30.420.10">
    <property type="entry name" value="Ribonuclease H-like superfamily/Ribonuclease H"/>
    <property type="match status" value="1"/>
</dbReference>
<organism evidence="1 2">
    <name type="scientific">Rhynocoris fuscipes</name>
    <dbReference type="NCBI Taxonomy" id="488301"/>
    <lineage>
        <taxon>Eukaryota</taxon>
        <taxon>Metazoa</taxon>
        <taxon>Ecdysozoa</taxon>
        <taxon>Arthropoda</taxon>
        <taxon>Hexapoda</taxon>
        <taxon>Insecta</taxon>
        <taxon>Pterygota</taxon>
        <taxon>Neoptera</taxon>
        <taxon>Paraneoptera</taxon>
        <taxon>Hemiptera</taxon>
        <taxon>Heteroptera</taxon>
        <taxon>Panheteroptera</taxon>
        <taxon>Cimicomorpha</taxon>
        <taxon>Reduviidae</taxon>
        <taxon>Harpactorinae</taxon>
        <taxon>Harpactorini</taxon>
        <taxon>Rhynocoris</taxon>
    </lineage>
</organism>
<dbReference type="EMBL" id="JAPXFL010000007">
    <property type="protein sequence ID" value="KAK9504570.1"/>
    <property type="molecule type" value="Genomic_DNA"/>
</dbReference>
<keyword evidence="2" id="KW-1185">Reference proteome</keyword>
<dbReference type="Proteomes" id="UP001461498">
    <property type="component" value="Unassembled WGS sequence"/>
</dbReference>
<dbReference type="GO" id="GO:0003676">
    <property type="term" value="F:nucleic acid binding"/>
    <property type="evidence" value="ECO:0007669"/>
    <property type="project" value="InterPro"/>
</dbReference>
<dbReference type="AlphaFoldDB" id="A0AAW1D8A6"/>
<dbReference type="InterPro" id="IPR012337">
    <property type="entry name" value="RNaseH-like_sf"/>
</dbReference>
<protein>
    <recommendedName>
        <fullName evidence="3">RNase H type-1 domain-containing protein</fullName>
    </recommendedName>
</protein>
<dbReference type="SUPFAM" id="SSF53098">
    <property type="entry name" value="Ribonuclease H-like"/>
    <property type="match status" value="1"/>
</dbReference>
<dbReference type="InterPro" id="IPR036397">
    <property type="entry name" value="RNaseH_sf"/>
</dbReference>